<evidence type="ECO:0000313" key="2">
    <source>
        <dbReference type="EMBL" id="KPI87051.1"/>
    </source>
</evidence>
<protein>
    <submittedName>
        <fullName evidence="2">Uncharacterized protein</fullName>
    </submittedName>
</protein>
<feature type="region of interest" description="Disordered" evidence="1">
    <location>
        <begin position="104"/>
        <end position="132"/>
    </location>
</feature>
<reference evidence="2 3" key="1">
    <citation type="journal article" date="2015" name="PLoS Pathog.">
        <title>Leptomonas seymouri: Adaptations to the Dixenous Life Cycle Analyzed by Genome Sequencing, Transcriptome Profiling and Co-infection with Leishmania donovani.</title>
        <authorList>
            <person name="Kraeva N."/>
            <person name="Butenko A."/>
            <person name="Hlavacova J."/>
            <person name="Kostygov A."/>
            <person name="Myskova J."/>
            <person name="Grybchuk D."/>
            <person name="Lestinova T."/>
            <person name="Votypka J."/>
            <person name="Volf P."/>
            <person name="Opperdoes F."/>
            <person name="Flegontov P."/>
            <person name="Lukes J."/>
            <person name="Yurchenko V."/>
        </authorList>
    </citation>
    <scope>NUCLEOTIDE SEQUENCE [LARGE SCALE GENOMIC DNA]</scope>
    <source>
        <strain evidence="2 3">ATCC 30220</strain>
    </source>
</reference>
<comment type="caution">
    <text evidence="2">The sequence shown here is derived from an EMBL/GenBank/DDBJ whole genome shotgun (WGS) entry which is preliminary data.</text>
</comment>
<dbReference type="Proteomes" id="UP000038009">
    <property type="component" value="Unassembled WGS sequence"/>
</dbReference>
<dbReference type="AlphaFoldDB" id="A0A0N1PEF4"/>
<name>A0A0N1PEF4_LEPSE</name>
<feature type="region of interest" description="Disordered" evidence="1">
    <location>
        <begin position="1"/>
        <end position="49"/>
    </location>
</feature>
<dbReference type="EMBL" id="LJSK01000104">
    <property type="protein sequence ID" value="KPI87051.1"/>
    <property type="molecule type" value="Genomic_DNA"/>
</dbReference>
<proteinExistence type="predicted"/>
<accession>A0A0N1PEF4</accession>
<dbReference type="OrthoDB" id="265655at2759"/>
<evidence type="ECO:0000256" key="1">
    <source>
        <dbReference type="SAM" id="MobiDB-lite"/>
    </source>
</evidence>
<keyword evidence="3" id="KW-1185">Reference proteome</keyword>
<organism evidence="2 3">
    <name type="scientific">Leptomonas seymouri</name>
    <dbReference type="NCBI Taxonomy" id="5684"/>
    <lineage>
        <taxon>Eukaryota</taxon>
        <taxon>Discoba</taxon>
        <taxon>Euglenozoa</taxon>
        <taxon>Kinetoplastea</taxon>
        <taxon>Metakinetoplastina</taxon>
        <taxon>Trypanosomatida</taxon>
        <taxon>Trypanosomatidae</taxon>
        <taxon>Leishmaniinae</taxon>
        <taxon>Leptomonas</taxon>
    </lineage>
</organism>
<sequence length="174" mass="18563">MLFRSRRSNNGGLASPSSSSTFAATVGNFSLGGPTGYERPSSAPVAGAVPLQPSGNEAVFVSVKPDEVQNVEDRLNIIKRSRTVSSAKQLAARESDSSAMGFRSSVLDPRSVDPPTSELGGEAAAAVPNTGLTPPHRMYPTFSLAKLPKHEQHVMDALLREFTEVLFFPKNEGY</sequence>
<evidence type="ECO:0000313" key="3">
    <source>
        <dbReference type="Proteomes" id="UP000038009"/>
    </source>
</evidence>
<gene>
    <name evidence="2" type="ORF">ABL78_3863</name>
</gene>
<dbReference type="VEuPathDB" id="TriTrypDB:Lsey_0104_0110"/>
<dbReference type="OMA" id="LPKHEQH"/>